<feature type="transmembrane region" description="Helical" evidence="6">
    <location>
        <begin position="12"/>
        <end position="32"/>
    </location>
</feature>
<name>A0ABV7YYZ8_9BACT</name>
<feature type="transmembrane region" description="Helical" evidence="6">
    <location>
        <begin position="96"/>
        <end position="114"/>
    </location>
</feature>
<dbReference type="EMBL" id="JBHRYQ010000001">
    <property type="protein sequence ID" value="MFC3811266.1"/>
    <property type="molecule type" value="Genomic_DNA"/>
</dbReference>
<reference evidence="9" key="1">
    <citation type="journal article" date="2019" name="Int. J. Syst. Evol. Microbiol.">
        <title>The Global Catalogue of Microorganisms (GCM) 10K type strain sequencing project: providing services to taxonomists for standard genome sequencing and annotation.</title>
        <authorList>
            <consortium name="The Broad Institute Genomics Platform"/>
            <consortium name="The Broad Institute Genome Sequencing Center for Infectious Disease"/>
            <person name="Wu L."/>
            <person name="Ma J."/>
        </authorList>
    </citation>
    <scope>NUCLEOTIDE SEQUENCE [LARGE SCALE GENOMIC DNA]</scope>
    <source>
        <strain evidence="9">CECT 7956</strain>
    </source>
</reference>
<comment type="subcellular location">
    <subcellularLocation>
        <location evidence="1">Cell membrane</location>
        <topology evidence="1">Multi-pass membrane protein</topology>
    </subcellularLocation>
</comment>
<sequence>MNKYDTGIARFFANIFDTTLFIPVAFLDRFILTENKPLSLVIIWILISNCLLIAYNLYFHTKNGQTLGKRLMGIVVLDVTEQRYLTLKQAFLRDSIYILFQIGTVFLIVIRLFSIGNYSESSISTYNLYLSYFSLIWLFVEIINMLTNKKRRAFHDFLGTSVVVKFR</sequence>
<comment type="caution">
    <text evidence="8">The sequence shown here is derived from an EMBL/GenBank/DDBJ whole genome shotgun (WGS) entry which is preliminary data.</text>
</comment>
<evidence type="ECO:0000313" key="8">
    <source>
        <dbReference type="EMBL" id="MFC3811266.1"/>
    </source>
</evidence>
<evidence type="ECO:0000256" key="2">
    <source>
        <dbReference type="ARBA" id="ARBA00022475"/>
    </source>
</evidence>
<evidence type="ECO:0000256" key="3">
    <source>
        <dbReference type="ARBA" id="ARBA00022692"/>
    </source>
</evidence>
<evidence type="ECO:0000259" key="7">
    <source>
        <dbReference type="Pfam" id="PF06271"/>
    </source>
</evidence>
<dbReference type="PANTHER" id="PTHR36115">
    <property type="entry name" value="PROLINE-RICH ANTIGEN HOMOLOG-RELATED"/>
    <property type="match status" value="1"/>
</dbReference>
<gene>
    <name evidence="8" type="ORF">ACFOOI_11440</name>
</gene>
<proteinExistence type="predicted"/>
<keyword evidence="4 6" id="KW-1133">Transmembrane helix</keyword>
<dbReference type="InterPro" id="IPR010432">
    <property type="entry name" value="RDD"/>
</dbReference>
<keyword evidence="3 6" id="KW-0812">Transmembrane</keyword>
<feature type="domain" description="RDD" evidence="7">
    <location>
        <begin position="9"/>
        <end position="158"/>
    </location>
</feature>
<accession>A0ABV7YYZ8</accession>
<dbReference type="Pfam" id="PF06271">
    <property type="entry name" value="RDD"/>
    <property type="match status" value="1"/>
</dbReference>
<dbReference type="InterPro" id="IPR051791">
    <property type="entry name" value="Pra-immunoreactive"/>
</dbReference>
<evidence type="ECO:0000256" key="4">
    <source>
        <dbReference type="ARBA" id="ARBA00022989"/>
    </source>
</evidence>
<evidence type="ECO:0000256" key="6">
    <source>
        <dbReference type="SAM" id="Phobius"/>
    </source>
</evidence>
<feature type="transmembrane region" description="Helical" evidence="6">
    <location>
        <begin position="38"/>
        <end position="59"/>
    </location>
</feature>
<dbReference type="Proteomes" id="UP001595616">
    <property type="component" value="Unassembled WGS sequence"/>
</dbReference>
<evidence type="ECO:0000313" key="9">
    <source>
        <dbReference type="Proteomes" id="UP001595616"/>
    </source>
</evidence>
<keyword evidence="2" id="KW-1003">Cell membrane</keyword>
<protein>
    <submittedName>
        <fullName evidence="8">RDD family protein</fullName>
    </submittedName>
</protein>
<keyword evidence="5 6" id="KW-0472">Membrane</keyword>
<evidence type="ECO:0000256" key="1">
    <source>
        <dbReference type="ARBA" id="ARBA00004651"/>
    </source>
</evidence>
<evidence type="ECO:0000256" key="5">
    <source>
        <dbReference type="ARBA" id="ARBA00023136"/>
    </source>
</evidence>
<organism evidence="8 9">
    <name type="scientific">Lacihabitans lacunae</name>
    <dbReference type="NCBI Taxonomy" id="1028214"/>
    <lineage>
        <taxon>Bacteria</taxon>
        <taxon>Pseudomonadati</taxon>
        <taxon>Bacteroidota</taxon>
        <taxon>Cytophagia</taxon>
        <taxon>Cytophagales</taxon>
        <taxon>Leadbetterellaceae</taxon>
        <taxon>Lacihabitans</taxon>
    </lineage>
</organism>
<keyword evidence="9" id="KW-1185">Reference proteome</keyword>
<dbReference type="PANTHER" id="PTHR36115:SF4">
    <property type="entry name" value="MEMBRANE PROTEIN"/>
    <property type="match status" value="1"/>
</dbReference>
<feature type="transmembrane region" description="Helical" evidence="6">
    <location>
        <begin position="126"/>
        <end position="146"/>
    </location>
</feature>
<dbReference type="RefSeq" id="WP_379838108.1">
    <property type="nucleotide sequence ID" value="NZ_JBHRYQ010000001.1"/>
</dbReference>